<evidence type="ECO:0000256" key="3">
    <source>
        <dbReference type="ARBA" id="ARBA00023274"/>
    </source>
</evidence>
<dbReference type="SUPFAM" id="SSF55282">
    <property type="entry name" value="RL5-like"/>
    <property type="match status" value="1"/>
</dbReference>
<evidence type="ECO:0000256" key="1">
    <source>
        <dbReference type="ARBA" id="ARBA00008553"/>
    </source>
</evidence>
<dbReference type="GeneID" id="65341480"/>
<dbReference type="GO" id="GO:0006412">
    <property type="term" value="P:translation"/>
    <property type="evidence" value="ECO:0007669"/>
    <property type="project" value="InterPro"/>
</dbReference>
<reference evidence="6" key="1">
    <citation type="journal article" date="2021" name="J. Appl. Phycol.">
        <title>Mitochondrial genome of the harmful algal bloom species Odontella regia (Mediophyceae, Bacillariophyta).</title>
        <authorList>
            <person name="Wang Y."/>
            <person name="Chen Y."/>
            <person name="Wang J."/>
            <person name="Liu F."/>
            <person name="Chen N."/>
        </authorList>
    </citation>
    <scope>NUCLEOTIDE SEQUENCE</scope>
</reference>
<sequence length="182" mass="21467">MKNFEYFIKNNCKYDIINKFYYNTLNKLPKVSKICLNIKLQDSQMFTFITSLIALELVTSQKSTISSFKKPKLRLNIKDGILTSCMVTLRKHLMYSFLKKLIYEILPQSQEFNGINLKSSYTSSRSVTLKLNQMIDISELEPHFLLFKNLPCLNITIVMNDSKMFELNYIFKVFKLSKSKHW</sequence>
<dbReference type="Gene3D" id="3.30.1440.10">
    <property type="match status" value="1"/>
</dbReference>
<dbReference type="EMBL" id="MW018491">
    <property type="protein sequence ID" value="QQD79314.1"/>
    <property type="molecule type" value="Genomic_DNA"/>
</dbReference>
<keyword evidence="3 4" id="KW-0687">Ribonucleoprotein</keyword>
<dbReference type="GO" id="GO:1990904">
    <property type="term" value="C:ribonucleoprotein complex"/>
    <property type="evidence" value="ECO:0007669"/>
    <property type="project" value="UniProtKB-KW"/>
</dbReference>
<organism evidence="6">
    <name type="scientific">Trieres regia</name>
    <dbReference type="NCBI Taxonomy" id="1335017"/>
    <lineage>
        <taxon>Eukaryota</taxon>
        <taxon>Sar</taxon>
        <taxon>Stramenopiles</taxon>
        <taxon>Ochrophyta</taxon>
        <taxon>Bacillariophyta</taxon>
        <taxon>Mediophyceae</taxon>
        <taxon>Biddulphiophycidae</taxon>
        <taxon>Eupodiscales</taxon>
        <taxon>Parodontellaceae</taxon>
        <taxon>Trieres</taxon>
    </lineage>
</organism>
<dbReference type="RefSeq" id="YP_010131935.1">
    <property type="nucleotide sequence ID" value="NC_056371.1"/>
</dbReference>
<keyword evidence="2 4" id="KW-0689">Ribosomal protein</keyword>
<evidence type="ECO:0000256" key="2">
    <source>
        <dbReference type="ARBA" id="ARBA00022980"/>
    </source>
</evidence>
<dbReference type="InterPro" id="IPR022803">
    <property type="entry name" value="Ribosomal_uL5_dom_sf"/>
</dbReference>
<dbReference type="InterPro" id="IPR002132">
    <property type="entry name" value="Ribosomal_uL5"/>
</dbReference>
<gene>
    <name evidence="6" type="primary">rpl5</name>
</gene>
<comment type="similarity">
    <text evidence="1 4">Belongs to the universal ribosomal protein uL5 family.</text>
</comment>
<evidence type="ECO:0000256" key="4">
    <source>
        <dbReference type="RuleBase" id="RU003930"/>
    </source>
</evidence>
<keyword evidence="6" id="KW-0496">Mitochondrion</keyword>
<geneLocation type="mitochondrion" evidence="6"/>
<proteinExistence type="inferred from homology"/>
<dbReference type="AlphaFoldDB" id="A0A7T4WR34"/>
<dbReference type="InterPro" id="IPR031309">
    <property type="entry name" value="Ribosomal_uL5_C"/>
</dbReference>
<accession>A0A7T4WR34</accession>
<protein>
    <submittedName>
        <fullName evidence="6">Ribosomal protein L5</fullName>
    </submittedName>
</protein>
<dbReference type="GO" id="GO:0005840">
    <property type="term" value="C:ribosome"/>
    <property type="evidence" value="ECO:0007669"/>
    <property type="project" value="UniProtKB-KW"/>
</dbReference>
<name>A0A7T4WR34_9STRA</name>
<dbReference type="GO" id="GO:0003735">
    <property type="term" value="F:structural constituent of ribosome"/>
    <property type="evidence" value="ECO:0007669"/>
    <property type="project" value="InterPro"/>
</dbReference>
<dbReference type="PIRSF" id="PIRSF002161">
    <property type="entry name" value="Ribosomal_L5"/>
    <property type="match status" value="1"/>
</dbReference>
<evidence type="ECO:0000313" key="6">
    <source>
        <dbReference type="EMBL" id="QQD79314.1"/>
    </source>
</evidence>
<feature type="domain" description="Large ribosomal subunit protein uL5 C-terminal" evidence="5">
    <location>
        <begin position="84"/>
        <end position="163"/>
    </location>
</feature>
<dbReference type="Pfam" id="PF00673">
    <property type="entry name" value="Ribosomal_L5_C"/>
    <property type="match status" value="1"/>
</dbReference>
<evidence type="ECO:0000259" key="5">
    <source>
        <dbReference type="Pfam" id="PF00673"/>
    </source>
</evidence>